<reference evidence="2 4" key="1">
    <citation type="submission" date="2014-03" db="EMBL/GenBank/DDBJ databases">
        <title>Complete genome sequence of the Radio-Resistant Rubrobacter radiotolerans RSPS-4.</title>
        <authorList>
            <person name="Egas C.C."/>
            <person name="Barroso C.C."/>
            <person name="Froufe H.J.C."/>
            <person name="Pacheco J.J."/>
            <person name="Albuquerque L.L."/>
            <person name="da Costa M.M.S."/>
        </authorList>
    </citation>
    <scope>NUCLEOTIDE SEQUENCE [LARGE SCALE GENOMIC DNA]</scope>
    <source>
        <strain evidence="2 4">RSPS-4</strain>
    </source>
</reference>
<dbReference type="InterPro" id="IPR012902">
    <property type="entry name" value="N_methyl_site"/>
</dbReference>
<name>A0A023X5D1_RUBRA</name>
<dbReference type="RefSeq" id="WP_038682421.1">
    <property type="nucleotide sequence ID" value="NZ_CP007514.1"/>
</dbReference>
<dbReference type="OrthoDB" id="5243515at2"/>
<evidence type="ECO:0000313" key="2">
    <source>
        <dbReference type="EMBL" id="AHY47279.1"/>
    </source>
</evidence>
<keyword evidence="1" id="KW-0812">Transmembrane</keyword>
<dbReference type="Proteomes" id="UP001281130">
    <property type="component" value="Unassembled WGS sequence"/>
</dbReference>
<evidence type="ECO:0000256" key="1">
    <source>
        <dbReference type="SAM" id="Phobius"/>
    </source>
</evidence>
<protein>
    <recommendedName>
        <fullName evidence="5">Prepilin-type N-terminal cleavage/methylation domain</fullName>
    </recommendedName>
</protein>
<dbReference type="PROSITE" id="PS00409">
    <property type="entry name" value="PROKAR_NTER_METHYL"/>
    <property type="match status" value="1"/>
</dbReference>
<keyword evidence="1" id="KW-0472">Membrane</keyword>
<evidence type="ECO:0000313" key="3">
    <source>
        <dbReference type="EMBL" id="MDX5894684.1"/>
    </source>
</evidence>
<accession>A0A023X5D1</accession>
<feature type="transmembrane region" description="Helical" evidence="1">
    <location>
        <begin position="12"/>
        <end position="35"/>
    </location>
</feature>
<keyword evidence="4" id="KW-1185">Reference proteome</keyword>
<keyword evidence="1" id="KW-1133">Transmembrane helix</keyword>
<dbReference type="STRING" id="42256.RradSPS_1996"/>
<dbReference type="EMBL" id="JAWXXX010000001">
    <property type="protein sequence ID" value="MDX5894684.1"/>
    <property type="molecule type" value="Genomic_DNA"/>
</dbReference>
<reference evidence="3" key="2">
    <citation type="submission" date="2023-11" db="EMBL/GenBank/DDBJ databases">
        <title>MicrobeMod: A computational toolkit for identifying prokaryotic methylation and restriction-modification with nanopore sequencing.</title>
        <authorList>
            <person name="Crits-Christoph A."/>
            <person name="Kang S.C."/>
            <person name="Lee H."/>
            <person name="Ostrov N."/>
        </authorList>
    </citation>
    <scope>NUCLEOTIDE SEQUENCE</scope>
    <source>
        <strain evidence="3">ATCC 51242</strain>
    </source>
</reference>
<dbReference type="HOGENOM" id="CLU_1336700_0_0_11"/>
<dbReference type="eggNOG" id="COG4966">
    <property type="taxonomic scope" value="Bacteria"/>
</dbReference>
<sequence length="205" mass="21818">MRPSALGDEAGFTLIEALVSTVVMLAVLFALYAFFDAGVRLVGTGEDRTEASAASRLALQRIERELKAASPYDPSDAGRDHLFFRYESPETPTLPGERSIAFGNDLDGRCGLREVSGGGCSEKANAKELVAFYVNGSGTLVRRANNGRVPLADGVKSLRFVPLDREGNPATEEAEVRRVEVAVTVGAGEAERTLTTSVAPRSRAG</sequence>
<evidence type="ECO:0000313" key="4">
    <source>
        <dbReference type="Proteomes" id="UP000025229"/>
    </source>
</evidence>
<dbReference type="KEGG" id="rrd:RradSPS_1996"/>
<evidence type="ECO:0008006" key="5">
    <source>
        <dbReference type="Google" id="ProtNLM"/>
    </source>
</evidence>
<proteinExistence type="predicted"/>
<gene>
    <name evidence="2" type="ORF">RradSPS_1996</name>
    <name evidence="3" type="ORF">SIL72_11695</name>
</gene>
<dbReference type="EMBL" id="CP007514">
    <property type="protein sequence ID" value="AHY47279.1"/>
    <property type="molecule type" value="Genomic_DNA"/>
</dbReference>
<organism evidence="2 4">
    <name type="scientific">Rubrobacter radiotolerans</name>
    <name type="common">Arthrobacter radiotolerans</name>
    <dbReference type="NCBI Taxonomy" id="42256"/>
    <lineage>
        <taxon>Bacteria</taxon>
        <taxon>Bacillati</taxon>
        <taxon>Actinomycetota</taxon>
        <taxon>Rubrobacteria</taxon>
        <taxon>Rubrobacterales</taxon>
        <taxon>Rubrobacteraceae</taxon>
        <taxon>Rubrobacter</taxon>
    </lineage>
</organism>
<dbReference type="AlphaFoldDB" id="A0A023X5D1"/>
<dbReference type="Proteomes" id="UP000025229">
    <property type="component" value="Chromosome"/>
</dbReference>